<feature type="active site" description="Proton acceptor" evidence="8">
    <location>
        <position position="121"/>
    </location>
</feature>
<evidence type="ECO:0000256" key="11">
    <source>
        <dbReference type="SAM" id="SignalP"/>
    </source>
</evidence>
<dbReference type="Proteomes" id="UP000566711">
    <property type="component" value="Unassembled WGS sequence"/>
</dbReference>
<keyword evidence="15" id="KW-1185">Reference proteome</keyword>
<keyword evidence="3 10" id="KW-0540">Nuclease</keyword>
<dbReference type="GO" id="GO:0003676">
    <property type="term" value="F:nucleic acid binding"/>
    <property type="evidence" value="ECO:0007669"/>
    <property type="project" value="InterPro"/>
</dbReference>
<dbReference type="PANTHER" id="PTHR13966">
    <property type="entry name" value="ENDONUCLEASE RELATED"/>
    <property type="match status" value="1"/>
</dbReference>
<feature type="signal peptide" evidence="11">
    <location>
        <begin position="1"/>
        <end position="28"/>
    </location>
</feature>
<evidence type="ECO:0000256" key="9">
    <source>
        <dbReference type="PIRSR" id="PIRSR640255-2"/>
    </source>
</evidence>
<dbReference type="InterPro" id="IPR044925">
    <property type="entry name" value="His-Me_finger_sf"/>
</dbReference>
<dbReference type="InterPro" id="IPR001604">
    <property type="entry name" value="Endo_G_ENPP1-like_dom"/>
</dbReference>
<evidence type="ECO:0000259" key="12">
    <source>
        <dbReference type="SMART" id="SM00477"/>
    </source>
</evidence>
<evidence type="ECO:0000256" key="3">
    <source>
        <dbReference type="ARBA" id="ARBA00022722"/>
    </source>
</evidence>
<dbReference type="GO" id="GO:0016787">
    <property type="term" value="F:hydrolase activity"/>
    <property type="evidence" value="ECO:0007669"/>
    <property type="project" value="UniProtKB-KW"/>
</dbReference>
<dbReference type="SMART" id="SM00477">
    <property type="entry name" value="NUC"/>
    <property type="match status" value="1"/>
</dbReference>
<dbReference type="InterPro" id="IPR040255">
    <property type="entry name" value="Non-specific_endonuclease"/>
</dbReference>
<feature type="domain" description="ENPP1-3/EXOG-like endonuclease/phosphodiesterase" evidence="12">
    <location>
        <begin position="57"/>
        <end position="245"/>
    </location>
</feature>
<protein>
    <recommendedName>
        <fullName evidence="10">Endonuclease</fullName>
        <ecNumber evidence="10">3.1.30.-</ecNumber>
    </recommendedName>
</protein>
<comment type="cofactor">
    <cofactor evidence="1 10">
        <name>Mg(2+)</name>
        <dbReference type="ChEBI" id="CHEBI:18420"/>
    </cofactor>
</comment>
<evidence type="ECO:0000256" key="6">
    <source>
        <dbReference type="ARBA" id="ARBA00022801"/>
    </source>
</evidence>
<feature type="domain" description="DNA/RNA non-specific endonuclease/pyrophosphatase/phosphodiesterase" evidence="13">
    <location>
        <begin position="56"/>
        <end position="245"/>
    </location>
</feature>
<reference evidence="14 15" key="1">
    <citation type="submission" date="2020-07" db="EMBL/GenBank/DDBJ databases">
        <title>Novel species isolated from subtropical streams in China.</title>
        <authorList>
            <person name="Lu H."/>
        </authorList>
    </citation>
    <scope>NUCLEOTIDE SEQUENCE [LARGE SCALE GENOMIC DNA]</scope>
    <source>
        <strain evidence="14 15">FT3S</strain>
    </source>
</reference>
<dbReference type="Gene3D" id="3.40.570.10">
    <property type="entry name" value="Extracellular Endonuclease, subunit A"/>
    <property type="match status" value="1"/>
</dbReference>
<dbReference type="RefSeq" id="WP_182213744.1">
    <property type="nucleotide sequence ID" value="NZ_JACEZS010000001.1"/>
</dbReference>
<evidence type="ECO:0000256" key="10">
    <source>
        <dbReference type="RuleBase" id="RU366055"/>
    </source>
</evidence>
<feature type="chain" id="PRO_5030760218" description="Endonuclease" evidence="11">
    <location>
        <begin position="29"/>
        <end position="268"/>
    </location>
</feature>
<gene>
    <name evidence="14" type="ORF">H3H36_02855</name>
</gene>
<name>A0A7W2EE57_9BURK</name>
<dbReference type="GO" id="GO:0004519">
    <property type="term" value="F:endonuclease activity"/>
    <property type="evidence" value="ECO:0007669"/>
    <property type="project" value="UniProtKB-UniRule"/>
</dbReference>
<dbReference type="Pfam" id="PF01223">
    <property type="entry name" value="Endonuclease_NS"/>
    <property type="match status" value="1"/>
</dbReference>
<evidence type="ECO:0000256" key="5">
    <source>
        <dbReference type="ARBA" id="ARBA00022759"/>
    </source>
</evidence>
<dbReference type="AlphaFoldDB" id="A0A7W2EE57"/>
<evidence type="ECO:0000256" key="1">
    <source>
        <dbReference type="ARBA" id="ARBA00001946"/>
    </source>
</evidence>
<evidence type="ECO:0000256" key="8">
    <source>
        <dbReference type="PIRSR" id="PIRSR640255-1"/>
    </source>
</evidence>
<evidence type="ECO:0000259" key="13">
    <source>
        <dbReference type="SMART" id="SM00892"/>
    </source>
</evidence>
<dbReference type="SUPFAM" id="SSF54060">
    <property type="entry name" value="His-Me finger endonucleases"/>
    <property type="match status" value="1"/>
</dbReference>
<keyword evidence="7" id="KW-0460">Magnesium</keyword>
<keyword evidence="11" id="KW-0732">Signal</keyword>
<evidence type="ECO:0000256" key="2">
    <source>
        <dbReference type="ARBA" id="ARBA00010052"/>
    </source>
</evidence>
<evidence type="ECO:0000256" key="7">
    <source>
        <dbReference type="ARBA" id="ARBA00022842"/>
    </source>
</evidence>
<dbReference type="EMBL" id="JACEZS010000001">
    <property type="protein sequence ID" value="MBA5604299.1"/>
    <property type="molecule type" value="Genomic_DNA"/>
</dbReference>
<dbReference type="PANTHER" id="PTHR13966:SF5">
    <property type="entry name" value="ENDONUCLEASE G, MITOCHONDRIAL"/>
    <property type="match status" value="1"/>
</dbReference>
<dbReference type="InterPro" id="IPR044929">
    <property type="entry name" value="DNA/RNA_non-sp_Endonuclease_sf"/>
</dbReference>
<keyword evidence="4 9" id="KW-0479">Metal-binding</keyword>
<sequence length="268" mass="29443">MQHPSLLQKTLAAAIFACGTVVSSLALAGACPAHYVDGRTPEIRNEKMNAATRELCYGVFGVMHSGLTRTPLWSAEHLTAENIAAAQNLSRENSFHAEPQLPASQRAELSDYARSGFDRGHMSPNGDMPDRETQHESFTLANMVPQNGDNNRHIWAGIEGAVRKMAKKEGDLYVITGPAFLGGNLQKIGNVLVPSHLYKLVYSPRQRAGAAYFIANAPTSEYETLSIAELESRVGINLLPSLSASDKERMLRLPKVKPRKDKRDDWSM</sequence>
<dbReference type="SMART" id="SM00892">
    <property type="entry name" value="Endonuclease_NS"/>
    <property type="match status" value="1"/>
</dbReference>
<accession>A0A7W2EE57</accession>
<dbReference type="EC" id="3.1.30.-" evidence="10"/>
<evidence type="ECO:0000313" key="14">
    <source>
        <dbReference type="EMBL" id="MBA5604299.1"/>
    </source>
</evidence>
<keyword evidence="6 10" id="KW-0378">Hydrolase</keyword>
<evidence type="ECO:0000313" key="15">
    <source>
        <dbReference type="Proteomes" id="UP000566711"/>
    </source>
</evidence>
<keyword evidence="5 10" id="KW-0255">Endonuclease</keyword>
<proteinExistence type="inferred from homology"/>
<dbReference type="InterPro" id="IPR020821">
    <property type="entry name" value="ENPP1-3/EXOG-like_nuc-like"/>
</dbReference>
<organism evidence="14 15">
    <name type="scientific">Rugamonas fusca</name>
    <dbReference type="NCBI Taxonomy" id="2758568"/>
    <lineage>
        <taxon>Bacteria</taxon>
        <taxon>Pseudomonadati</taxon>
        <taxon>Pseudomonadota</taxon>
        <taxon>Betaproteobacteria</taxon>
        <taxon>Burkholderiales</taxon>
        <taxon>Oxalobacteraceae</taxon>
        <taxon>Telluria group</taxon>
        <taxon>Rugamonas</taxon>
    </lineage>
</organism>
<feature type="binding site" evidence="9">
    <location>
        <position position="151"/>
    </location>
    <ligand>
        <name>Mg(2+)</name>
        <dbReference type="ChEBI" id="CHEBI:18420"/>
        <note>catalytic</note>
    </ligand>
</feature>
<dbReference type="PROSITE" id="PS01070">
    <property type="entry name" value="NUCLEASE_NON_SPEC"/>
    <property type="match status" value="1"/>
</dbReference>
<dbReference type="GO" id="GO:0046872">
    <property type="term" value="F:metal ion binding"/>
    <property type="evidence" value="ECO:0007669"/>
    <property type="project" value="UniProtKB-KW"/>
</dbReference>
<comment type="similarity">
    <text evidence="2 10">Belongs to the DNA/RNA non-specific endonuclease family.</text>
</comment>
<dbReference type="InterPro" id="IPR018524">
    <property type="entry name" value="DNA/RNA_endonuclease_AS"/>
</dbReference>
<comment type="caution">
    <text evidence="14">The sequence shown here is derived from an EMBL/GenBank/DDBJ whole genome shotgun (WGS) entry which is preliminary data.</text>
</comment>
<evidence type="ECO:0000256" key="4">
    <source>
        <dbReference type="ARBA" id="ARBA00022723"/>
    </source>
</evidence>